<dbReference type="AlphaFoldDB" id="A0A9P6D4E8"/>
<keyword evidence="1" id="KW-0732">Signal</keyword>
<protein>
    <submittedName>
        <fullName evidence="2">Uncharacterized protein</fullName>
    </submittedName>
</protein>
<reference evidence="2" key="1">
    <citation type="submission" date="2020-11" db="EMBL/GenBank/DDBJ databases">
        <authorList>
            <consortium name="DOE Joint Genome Institute"/>
            <person name="Ahrendt S."/>
            <person name="Riley R."/>
            <person name="Andreopoulos W."/>
            <person name="Labutti K."/>
            <person name="Pangilinan J."/>
            <person name="Ruiz-Duenas F.J."/>
            <person name="Barrasa J.M."/>
            <person name="Sanchez-Garcia M."/>
            <person name="Camarero S."/>
            <person name="Miyauchi S."/>
            <person name="Serrano A."/>
            <person name="Linde D."/>
            <person name="Babiker R."/>
            <person name="Drula E."/>
            <person name="Ayuso-Fernandez I."/>
            <person name="Pacheco R."/>
            <person name="Padilla G."/>
            <person name="Ferreira P."/>
            <person name="Barriuso J."/>
            <person name="Kellner H."/>
            <person name="Castanera R."/>
            <person name="Alfaro M."/>
            <person name="Ramirez L."/>
            <person name="Pisabarro A.G."/>
            <person name="Kuo A."/>
            <person name="Tritt A."/>
            <person name="Lipzen A."/>
            <person name="He G."/>
            <person name="Yan M."/>
            <person name="Ng V."/>
            <person name="Cullen D."/>
            <person name="Martin F."/>
            <person name="Rosso M.-N."/>
            <person name="Henrissat B."/>
            <person name="Hibbett D."/>
            <person name="Martinez A.T."/>
            <person name="Grigoriev I.V."/>
        </authorList>
    </citation>
    <scope>NUCLEOTIDE SEQUENCE</scope>
    <source>
        <strain evidence="2">ATCC 90797</strain>
    </source>
</reference>
<proteinExistence type="predicted"/>
<sequence>MFAKIAITLAALVAGVMSTPVQYGSGSALVSRGGHAISFNNWGGHKSLNNFDNFYGADNFDASVHIKQVVEQKEVVVCRTQAIEIIQQRLVILQEMAKRIITEQVCEVETQTIVFQQFHASFNNFDHDLRRISGHQVGYDSNIVNHFSDIVGRDGSLSSHDFGFSGRDVGSHTVVVGGNNWDDSRSPRSVGLAYDAARSAISSS</sequence>
<evidence type="ECO:0000256" key="1">
    <source>
        <dbReference type="SAM" id="SignalP"/>
    </source>
</evidence>
<dbReference type="EMBL" id="MU154605">
    <property type="protein sequence ID" value="KAF9492201.1"/>
    <property type="molecule type" value="Genomic_DNA"/>
</dbReference>
<keyword evidence="3" id="KW-1185">Reference proteome</keyword>
<dbReference type="OrthoDB" id="3236720at2759"/>
<dbReference type="Proteomes" id="UP000807025">
    <property type="component" value="Unassembled WGS sequence"/>
</dbReference>
<gene>
    <name evidence="2" type="ORF">BDN71DRAFT_1224766</name>
</gene>
<organism evidence="2 3">
    <name type="scientific">Pleurotus eryngii</name>
    <name type="common">Boletus of the steppes</name>
    <dbReference type="NCBI Taxonomy" id="5323"/>
    <lineage>
        <taxon>Eukaryota</taxon>
        <taxon>Fungi</taxon>
        <taxon>Dikarya</taxon>
        <taxon>Basidiomycota</taxon>
        <taxon>Agaricomycotina</taxon>
        <taxon>Agaricomycetes</taxon>
        <taxon>Agaricomycetidae</taxon>
        <taxon>Agaricales</taxon>
        <taxon>Pleurotineae</taxon>
        <taxon>Pleurotaceae</taxon>
        <taxon>Pleurotus</taxon>
    </lineage>
</organism>
<comment type="caution">
    <text evidence="2">The sequence shown here is derived from an EMBL/GenBank/DDBJ whole genome shotgun (WGS) entry which is preliminary data.</text>
</comment>
<name>A0A9P6D4E8_PLEER</name>
<evidence type="ECO:0000313" key="3">
    <source>
        <dbReference type="Proteomes" id="UP000807025"/>
    </source>
</evidence>
<evidence type="ECO:0000313" key="2">
    <source>
        <dbReference type="EMBL" id="KAF9492201.1"/>
    </source>
</evidence>
<feature type="chain" id="PRO_5040388713" evidence="1">
    <location>
        <begin position="19"/>
        <end position="204"/>
    </location>
</feature>
<accession>A0A9P6D4E8</accession>
<feature type="signal peptide" evidence="1">
    <location>
        <begin position="1"/>
        <end position="18"/>
    </location>
</feature>